<feature type="transmembrane region" description="Helical" evidence="14">
    <location>
        <begin position="467"/>
        <end position="488"/>
    </location>
</feature>
<dbReference type="AlphaFoldDB" id="A0A239FBN9"/>
<feature type="transmembrane region" description="Helical" evidence="14">
    <location>
        <begin position="241"/>
        <end position="262"/>
    </location>
</feature>
<dbReference type="Proteomes" id="UP000198393">
    <property type="component" value="Unassembled WGS sequence"/>
</dbReference>
<evidence type="ECO:0000256" key="2">
    <source>
        <dbReference type="ARBA" id="ARBA00006434"/>
    </source>
</evidence>
<evidence type="ECO:0000256" key="3">
    <source>
        <dbReference type="ARBA" id="ARBA00022448"/>
    </source>
</evidence>
<protein>
    <submittedName>
        <fullName evidence="15">Sodium/pantothenate symporter</fullName>
    </submittedName>
</protein>
<keyword evidence="6" id="KW-0769">Symport</keyword>
<dbReference type="OrthoDB" id="1400010at2"/>
<accession>A0A239FBN9</accession>
<dbReference type="EMBL" id="FZPD01000001">
    <property type="protein sequence ID" value="SNS54336.1"/>
    <property type="molecule type" value="Genomic_DNA"/>
</dbReference>
<evidence type="ECO:0000313" key="15">
    <source>
        <dbReference type="EMBL" id="SNS54336.1"/>
    </source>
</evidence>
<dbReference type="InterPro" id="IPR001734">
    <property type="entry name" value="Na/solute_symporter"/>
</dbReference>
<keyword evidence="3" id="KW-0813">Transport</keyword>
<gene>
    <name evidence="15" type="ORF">SAMN05421640_0597</name>
</gene>
<evidence type="ECO:0000256" key="8">
    <source>
        <dbReference type="ARBA" id="ARBA00023053"/>
    </source>
</evidence>
<evidence type="ECO:0000256" key="9">
    <source>
        <dbReference type="ARBA" id="ARBA00023065"/>
    </source>
</evidence>
<evidence type="ECO:0000256" key="14">
    <source>
        <dbReference type="SAM" id="Phobius"/>
    </source>
</evidence>
<evidence type="ECO:0000256" key="7">
    <source>
        <dbReference type="ARBA" id="ARBA00022989"/>
    </source>
</evidence>
<keyword evidence="8" id="KW-0915">Sodium</keyword>
<organism evidence="15 16">
    <name type="scientific">Ekhidna lutea</name>
    <dbReference type="NCBI Taxonomy" id="447679"/>
    <lineage>
        <taxon>Bacteria</taxon>
        <taxon>Pseudomonadati</taxon>
        <taxon>Bacteroidota</taxon>
        <taxon>Cytophagia</taxon>
        <taxon>Cytophagales</taxon>
        <taxon>Reichenbachiellaceae</taxon>
        <taxon>Ekhidna</taxon>
    </lineage>
</organism>
<keyword evidence="10 14" id="KW-0472">Membrane</keyword>
<dbReference type="PANTHER" id="PTHR48086:SF3">
    <property type="entry name" value="SODIUM_PROLINE SYMPORTER"/>
    <property type="match status" value="1"/>
</dbReference>
<feature type="transmembrane region" description="Helical" evidence="14">
    <location>
        <begin position="274"/>
        <end position="298"/>
    </location>
</feature>
<keyword evidence="11" id="KW-0739">Sodium transport</keyword>
<dbReference type="GO" id="GO:0006814">
    <property type="term" value="P:sodium ion transport"/>
    <property type="evidence" value="ECO:0007669"/>
    <property type="project" value="UniProtKB-KW"/>
</dbReference>
<dbReference type="PANTHER" id="PTHR48086">
    <property type="entry name" value="SODIUM/PROLINE SYMPORTER-RELATED"/>
    <property type="match status" value="1"/>
</dbReference>
<dbReference type="InterPro" id="IPR038377">
    <property type="entry name" value="Na/Glc_symporter_sf"/>
</dbReference>
<feature type="transmembrane region" description="Helical" evidence="14">
    <location>
        <begin position="38"/>
        <end position="65"/>
    </location>
</feature>
<dbReference type="RefSeq" id="WP_089355352.1">
    <property type="nucleotide sequence ID" value="NZ_FZPD01000001.1"/>
</dbReference>
<dbReference type="PROSITE" id="PS50283">
    <property type="entry name" value="NA_SOLUT_SYMP_3"/>
    <property type="match status" value="1"/>
</dbReference>
<feature type="transmembrane region" description="Helical" evidence="14">
    <location>
        <begin position="184"/>
        <end position="206"/>
    </location>
</feature>
<feature type="transmembrane region" description="Helical" evidence="14">
    <location>
        <begin position="128"/>
        <end position="149"/>
    </location>
</feature>
<evidence type="ECO:0000256" key="1">
    <source>
        <dbReference type="ARBA" id="ARBA00004651"/>
    </source>
</evidence>
<dbReference type="GO" id="GO:0005886">
    <property type="term" value="C:plasma membrane"/>
    <property type="evidence" value="ECO:0007669"/>
    <property type="project" value="UniProtKB-SubCell"/>
</dbReference>
<name>A0A239FBN9_EKHLU</name>
<keyword evidence="4" id="KW-1003">Cell membrane</keyword>
<proteinExistence type="inferred from homology"/>
<evidence type="ECO:0000256" key="10">
    <source>
        <dbReference type="ARBA" id="ARBA00023136"/>
    </source>
</evidence>
<sequence>MASASFTEYVWIAVIAYMALILFFVIRGAIQTKNISDYALGNIAFSPIAVGLALAASMTSAATFIINPGFIAYYGISGFLSFGLVLSISALISLIVITKGFRKVGTSVKALTMAQWIGSRYDNKSYSLFFGFVSLLLITFIVLICVGLSKLLSKALNVEEIYILISVVVFVFGYMMFGGANSMVYTNMIQASLMIVVAIILLTSGYEHFSDGISGFFAKLKAIDPVLAEGTNPQSPLFRDYFEIIFCQVVVGIAIVCQPHIITKSLLLKNDNQVNTYLIAGVIVEFLFFLVVFAGLYARLEFPNLTVDGSLLSLDGVLSAYVVKKFTTGIGIIVVMGLISAGLSTLEGLIQSLSTTITQDVIRPIFGEPKIQPVILNRLTIIFLAAVSFAFSWQQLISPDLSVGIFAQNGVYAYFSAAFVPVLFGTFLRQVPVHVPFVSSVSAIIIHFSVYYGRLTPYMQEEVRNPAIASTLAILGSLAIGLILHTYAKSKKEKVSIA</sequence>
<keyword evidence="7 14" id="KW-1133">Transmembrane helix</keyword>
<comment type="subcellular location">
    <subcellularLocation>
        <location evidence="1">Cell membrane</location>
        <topology evidence="1">Multi-pass membrane protein</topology>
    </subcellularLocation>
</comment>
<evidence type="ECO:0000256" key="12">
    <source>
        <dbReference type="ARBA" id="ARBA00033708"/>
    </source>
</evidence>
<evidence type="ECO:0000256" key="5">
    <source>
        <dbReference type="ARBA" id="ARBA00022692"/>
    </source>
</evidence>
<keyword evidence="5 14" id="KW-0812">Transmembrane</keyword>
<evidence type="ECO:0000256" key="13">
    <source>
        <dbReference type="RuleBase" id="RU362091"/>
    </source>
</evidence>
<feature type="transmembrane region" description="Helical" evidence="14">
    <location>
        <begin position="435"/>
        <end position="455"/>
    </location>
</feature>
<evidence type="ECO:0000313" key="16">
    <source>
        <dbReference type="Proteomes" id="UP000198393"/>
    </source>
</evidence>
<reference evidence="15 16" key="1">
    <citation type="submission" date="2017-06" db="EMBL/GenBank/DDBJ databases">
        <authorList>
            <person name="Kim H.J."/>
            <person name="Triplett B.A."/>
        </authorList>
    </citation>
    <scope>NUCLEOTIDE SEQUENCE [LARGE SCALE GENOMIC DNA]</scope>
    <source>
        <strain evidence="15 16">DSM 19307</strain>
    </source>
</reference>
<keyword evidence="16" id="KW-1185">Reference proteome</keyword>
<feature type="transmembrane region" description="Helical" evidence="14">
    <location>
        <begin position="411"/>
        <end position="428"/>
    </location>
</feature>
<feature type="transmembrane region" description="Helical" evidence="14">
    <location>
        <begin position="326"/>
        <end position="350"/>
    </location>
</feature>
<evidence type="ECO:0000256" key="6">
    <source>
        <dbReference type="ARBA" id="ARBA00022847"/>
    </source>
</evidence>
<dbReference type="GO" id="GO:0015293">
    <property type="term" value="F:symporter activity"/>
    <property type="evidence" value="ECO:0007669"/>
    <property type="project" value="UniProtKB-KW"/>
</dbReference>
<keyword evidence="9" id="KW-0406">Ion transport</keyword>
<dbReference type="Gene3D" id="1.20.1730.10">
    <property type="entry name" value="Sodium/glucose cotransporter"/>
    <property type="match status" value="1"/>
</dbReference>
<dbReference type="InterPro" id="IPR050277">
    <property type="entry name" value="Sodium:Solute_Symporter"/>
</dbReference>
<dbReference type="Pfam" id="PF00474">
    <property type="entry name" value="SSF"/>
    <property type="match status" value="1"/>
</dbReference>
<evidence type="ECO:0000256" key="11">
    <source>
        <dbReference type="ARBA" id="ARBA00023201"/>
    </source>
</evidence>
<feature type="transmembrane region" description="Helical" evidence="14">
    <location>
        <begin position="161"/>
        <end position="177"/>
    </location>
</feature>
<comment type="similarity">
    <text evidence="2 13">Belongs to the sodium:solute symporter (SSF) (TC 2.A.21) family.</text>
</comment>
<feature type="transmembrane region" description="Helical" evidence="14">
    <location>
        <begin position="371"/>
        <end position="391"/>
    </location>
</feature>
<feature type="transmembrane region" description="Helical" evidence="14">
    <location>
        <begin position="6"/>
        <end position="26"/>
    </location>
</feature>
<evidence type="ECO:0000256" key="4">
    <source>
        <dbReference type="ARBA" id="ARBA00022475"/>
    </source>
</evidence>
<comment type="catalytic activity">
    <reaction evidence="12">
        <text>L-proline(in) + Na(+)(in) = L-proline(out) + Na(+)(out)</text>
        <dbReference type="Rhea" id="RHEA:28967"/>
        <dbReference type="ChEBI" id="CHEBI:29101"/>
        <dbReference type="ChEBI" id="CHEBI:60039"/>
    </reaction>
</comment>
<feature type="transmembrane region" description="Helical" evidence="14">
    <location>
        <begin position="71"/>
        <end position="97"/>
    </location>
</feature>